<accession>A0A645CHE6</accession>
<name>A0A645CHE6_9ZZZZ</name>
<dbReference type="GO" id="GO:0003954">
    <property type="term" value="F:NADH dehydrogenase activity"/>
    <property type="evidence" value="ECO:0007669"/>
    <property type="project" value="TreeGrafter"/>
</dbReference>
<dbReference type="Gene3D" id="1.10.10.1590">
    <property type="entry name" value="NADH-quinone oxidoreductase subunit E"/>
    <property type="match status" value="1"/>
</dbReference>
<evidence type="ECO:0000256" key="6">
    <source>
        <dbReference type="ARBA" id="ARBA00034078"/>
    </source>
</evidence>
<evidence type="ECO:0000256" key="1">
    <source>
        <dbReference type="ARBA" id="ARBA00010643"/>
    </source>
</evidence>
<keyword evidence="4" id="KW-0408">Iron</keyword>
<dbReference type="PIRSF" id="PIRSF000216">
    <property type="entry name" value="NADH_DH_24kDa"/>
    <property type="match status" value="1"/>
</dbReference>
<comment type="caution">
    <text evidence="7">The sequence shown here is derived from an EMBL/GenBank/DDBJ whole genome shotgun (WGS) entry which is preliminary data.</text>
</comment>
<gene>
    <name evidence="7" type="ORF">SDC9_123316</name>
</gene>
<dbReference type="PROSITE" id="PS01099">
    <property type="entry name" value="COMPLEX1_24K"/>
    <property type="match status" value="1"/>
</dbReference>
<protein>
    <submittedName>
        <fullName evidence="7">Uncharacterized protein</fullName>
    </submittedName>
</protein>
<dbReference type="FunFam" id="1.10.10.1590:FF:000001">
    <property type="entry name" value="NADH-quinone oxidoreductase subunit E"/>
    <property type="match status" value="1"/>
</dbReference>
<dbReference type="AlphaFoldDB" id="A0A645CHE6"/>
<reference evidence="7" key="1">
    <citation type="submission" date="2019-08" db="EMBL/GenBank/DDBJ databases">
        <authorList>
            <person name="Kucharzyk K."/>
            <person name="Murdoch R.W."/>
            <person name="Higgins S."/>
            <person name="Loffler F."/>
        </authorList>
    </citation>
    <scope>NUCLEOTIDE SEQUENCE</scope>
</reference>
<keyword evidence="3" id="KW-0479">Metal-binding</keyword>
<dbReference type="InterPro" id="IPR042128">
    <property type="entry name" value="NuoE_dom"/>
</dbReference>
<evidence type="ECO:0000256" key="3">
    <source>
        <dbReference type="ARBA" id="ARBA00022723"/>
    </source>
</evidence>
<dbReference type="Pfam" id="PF01257">
    <property type="entry name" value="2Fe-2S_thioredx"/>
    <property type="match status" value="1"/>
</dbReference>
<organism evidence="7">
    <name type="scientific">bioreactor metagenome</name>
    <dbReference type="NCBI Taxonomy" id="1076179"/>
    <lineage>
        <taxon>unclassified sequences</taxon>
        <taxon>metagenomes</taxon>
        <taxon>ecological metagenomes</taxon>
    </lineage>
</organism>
<dbReference type="InterPro" id="IPR041921">
    <property type="entry name" value="NuoE_N"/>
</dbReference>
<sequence>MNQLIKKFPNEVERILGNYPPERKQAAVMPLLHLAQGEAGYITQQALSDIAEICAISTTQVSSVVGFYTLFHDAPGGKIRLQVCTDVACRLRGAKKYVADLCTELGIEPGQTSADGLVSIEEVKCLAACDHAPMFQAQIQDELEYHENQTPEKTLEWLHFMTASMKREAGNE</sequence>
<dbReference type="InterPro" id="IPR002023">
    <property type="entry name" value="NuoE-like"/>
</dbReference>
<dbReference type="SUPFAM" id="SSF52833">
    <property type="entry name" value="Thioredoxin-like"/>
    <property type="match status" value="1"/>
</dbReference>
<evidence type="ECO:0000256" key="5">
    <source>
        <dbReference type="ARBA" id="ARBA00023014"/>
    </source>
</evidence>
<dbReference type="PANTHER" id="PTHR10371">
    <property type="entry name" value="NADH DEHYDROGENASE UBIQUINONE FLAVOPROTEIN 2, MITOCHONDRIAL"/>
    <property type="match status" value="1"/>
</dbReference>
<dbReference type="GO" id="GO:0046872">
    <property type="term" value="F:metal ion binding"/>
    <property type="evidence" value="ECO:0007669"/>
    <property type="project" value="UniProtKB-KW"/>
</dbReference>
<proteinExistence type="inferred from homology"/>
<dbReference type="Gene3D" id="3.40.30.10">
    <property type="entry name" value="Glutaredoxin"/>
    <property type="match status" value="1"/>
</dbReference>
<comment type="cofactor">
    <cofactor evidence="6">
        <name>[2Fe-2S] cluster</name>
        <dbReference type="ChEBI" id="CHEBI:190135"/>
    </cofactor>
</comment>
<dbReference type="InterPro" id="IPR036249">
    <property type="entry name" value="Thioredoxin-like_sf"/>
</dbReference>
<comment type="similarity">
    <text evidence="1">Belongs to the complex I 24 kDa subunit family.</text>
</comment>
<dbReference type="CDD" id="cd03064">
    <property type="entry name" value="TRX_Fd_NuoE"/>
    <property type="match status" value="1"/>
</dbReference>
<evidence type="ECO:0000256" key="2">
    <source>
        <dbReference type="ARBA" id="ARBA00022714"/>
    </source>
</evidence>
<dbReference type="EMBL" id="VSSQ01027205">
    <property type="protein sequence ID" value="MPM76318.1"/>
    <property type="molecule type" value="Genomic_DNA"/>
</dbReference>
<keyword evidence="2" id="KW-0001">2Fe-2S</keyword>
<evidence type="ECO:0000256" key="4">
    <source>
        <dbReference type="ARBA" id="ARBA00023004"/>
    </source>
</evidence>
<keyword evidence="5" id="KW-0411">Iron-sulfur</keyword>
<dbReference type="PANTHER" id="PTHR10371:SF3">
    <property type="entry name" value="NADH DEHYDROGENASE [UBIQUINONE] FLAVOPROTEIN 2, MITOCHONDRIAL"/>
    <property type="match status" value="1"/>
</dbReference>
<dbReference type="GO" id="GO:0051537">
    <property type="term" value="F:2 iron, 2 sulfur cluster binding"/>
    <property type="evidence" value="ECO:0007669"/>
    <property type="project" value="UniProtKB-KW"/>
</dbReference>
<evidence type="ECO:0000313" key="7">
    <source>
        <dbReference type="EMBL" id="MPM76318.1"/>
    </source>
</evidence>